<dbReference type="PRINTS" id="PR01727">
    <property type="entry name" value="DNABINDINGHU"/>
</dbReference>
<dbReference type="Gene3D" id="4.10.520.10">
    <property type="entry name" value="IHF-like DNA-binding proteins"/>
    <property type="match status" value="1"/>
</dbReference>
<comment type="caution">
    <text evidence="5">The sequence shown here is derived from an EMBL/GenBank/DDBJ whole genome shotgun (WGS) entry which is preliminary data.</text>
</comment>
<evidence type="ECO:0000256" key="2">
    <source>
        <dbReference type="ARBA" id="ARBA00023067"/>
    </source>
</evidence>
<name>A0A973WAQ9_9BRAD</name>
<sequence length="101" mass="10240">MTTANEIAEKIAAENDLTKAQAKAIVDSVFKAITDAAVSGAETSLPGFGKFKVKDSPAREGRNSSTGATIAIAASKKLTFTPAKAIKDSLNGGTIPNDGAS</sequence>
<dbReference type="Pfam" id="PF00216">
    <property type="entry name" value="Bac_DNA_binding"/>
    <property type="match status" value="1"/>
</dbReference>
<dbReference type="EMBL" id="JAAOLE020000002">
    <property type="protein sequence ID" value="NVI50581.1"/>
    <property type="molecule type" value="Genomic_DNA"/>
</dbReference>
<keyword evidence="2" id="KW-0226">DNA condensation</keyword>
<dbReference type="RefSeq" id="WP_166217594.1">
    <property type="nucleotide sequence ID" value="NZ_CP088284.1"/>
</dbReference>
<dbReference type="SMART" id="SM00411">
    <property type="entry name" value="BHL"/>
    <property type="match status" value="1"/>
</dbReference>
<reference evidence="5" key="1">
    <citation type="submission" date="2020-06" db="EMBL/GenBank/DDBJ databases">
        <title>Whole Genome Sequence of Bradyrhizobium sp. Strain 1S1.</title>
        <authorList>
            <person name="Bromfield E.S.P."/>
            <person name="Cloutier S."/>
        </authorList>
    </citation>
    <scope>NUCLEOTIDE SEQUENCE [LARGE SCALE GENOMIC DNA]</scope>
    <source>
        <strain evidence="5">1S1</strain>
    </source>
</reference>
<protein>
    <submittedName>
        <fullName evidence="5">HU family DNA-binding protein</fullName>
    </submittedName>
</protein>
<dbReference type="AlphaFoldDB" id="A0A973WAQ9"/>
<evidence type="ECO:0000256" key="1">
    <source>
        <dbReference type="ARBA" id="ARBA00010529"/>
    </source>
</evidence>
<gene>
    <name evidence="5" type="ORF">HAP48_049100</name>
</gene>
<accession>A0A973WAQ9</accession>
<dbReference type="PANTHER" id="PTHR33175">
    <property type="entry name" value="DNA-BINDING PROTEIN HU"/>
    <property type="match status" value="1"/>
</dbReference>
<dbReference type="InterPro" id="IPR010992">
    <property type="entry name" value="IHF-like_DNA-bd_dom_sf"/>
</dbReference>
<keyword evidence="3 5" id="KW-0238">DNA-binding</keyword>
<dbReference type="InterPro" id="IPR000119">
    <property type="entry name" value="Hist_DNA-bd"/>
</dbReference>
<evidence type="ECO:0000256" key="4">
    <source>
        <dbReference type="RuleBase" id="RU003939"/>
    </source>
</evidence>
<dbReference type="GO" id="GO:0030261">
    <property type="term" value="P:chromosome condensation"/>
    <property type="evidence" value="ECO:0007669"/>
    <property type="project" value="UniProtKB-KW"/>
</dbReference>
<dbReference type="PANTHER" id="PTHR33175:SF3">
    <property type="entry name" value="DNA-BINDING PROTEIN HU-BETA"/>
    <property type="match status" value="1"/>
</dbReference>
<evidence type="ECO:0000313" key="5">
    <source>
        <dbReference type="EMBL" id="NVI50581.1"/>
    </source>
</evidence>
<dbReference type="GO" id="GO:0030527">
    <property type="term" value="F:structural constituent of chromatin"/>
    <property type="evidence" value="ECO:0007669"/>
    <property type="project" value="InterPro"/>
</dbReference>
<organism evidence="5">
    <name type="scientific">Bradyrhizobium septentrionale</name>
    <dbReference type="NCBI Taxonomy" id="1404411"/>
    <lineage>
        <taxon>Bacteria</taxon>
        <taxon>Pseudomonadati</taxon>
        <taxon>Pseudomonadota</taxon>
        <taxon>Alphaproteobacteria</taxon>
        <taxon>Hyphomicrobiales</taxon>
        <taxon>Nitrobacteraceae</taxon>
        <taxon>Bradyrhizobium</taxon>
    </lineage>
</organism>
<proteinExistence type="inferred from homology"/>
<dbReference type="SUPFAM" id="SSF47729">
    <property type="entry name" value="IHF-like DNA-binding proteins"/>
    <property type="match status" value="1"/>
</dbReference>
<dbReference type="GO" id="GO:0003677">
    <property type="term" value="F:DNA binding"/>
    <property type="evidence" value="ECO:0007669"/>
    <property type="project" value="UniProtKB-KW"/>
</dbReference>
<evidence type="ECO:0000256" key="3">
    <source>
        <dbReference type="ARBA" id="ARBA00023125"/>
    </source>
</evidence>
<dbReference type="CDD" id="cd00591">
    <property type="entry name" value="HU_IHF"/>
    <property type="match status" value="1"/>
</dbReference>
<comment type="similarity">
    <text evidence="1 4">Belongs to the bacterial histone-like protein family.</text>
</comment>